<accession>A0A2S0KC71</accession>
<keyword evidence="4" id="KW-1185">Reference proteome</keyword>
<feature type="domain" description="DUF7144" evidence="2">
    <location>
        <begin position="26"/>
        <end position="138"/>
    </location>
</feature>
<sequence>MTVNNAPNQYDPNDDSTDAWAGGISLAAAALLIVAGFLAFFQGIAAVANDDYLLVETPEYIYAFNLTTWGWIHIVIGIIAVIVAIGIFAGQAWGRICGIIIACLSLIANFLWLPYTPWWSIIIIIIDVIVIWALATWKGDY</sequence>
<evidence type="ECO:0000256" key="1">
    <source>
        <dbReference type="SAM" id="Phobius"/>
    </source>
</evidence>
<feature type="transmembrane region" description="Helical" evidence="1">
    <location>
        <begin position="26"/>
        <end position="48"/>
    </location>
</feature>
<dbReference type="KEGG" id="git:C6V83_02220"/>
<dbReference type="AlphaFoldDB" id="A0A2S0KC71"/>
<name>A0A2S0KC71_9ACTN</name>
<keyword evidence="1" id="KW-1133">Transmembrane helix</keyword>
<dbReference type="Pfam" id="PF23636">
    <property type="entry name" value="DUF7144"/>
    <property type="match status" value="1"/>
</dbReference>
<dbReference type="OrthoDB" id="4482242at2"/>
<organism evidence="3 4">
    <name type="scientific">Gordonia iterans</name>
    <dbReference type="NCBI Taxonomy" id="1004901"/>
    <lineage>
        <taxon>Bacteria</taxon>
        <taxon>Bacillati</taxon>
        <taxon>Actinomycetota</taxon>
        <taxon>Actinomycetes</taxon>
        <taxon>Mycobacteriales</taxon>
        <taxon>Gordoniaceae</taxon>
        <taxon>Gordonia</taxon>
    </lineage>
</organism>
<evidence type="ECO:0000313" key="3">
    <source>
        <dbReference type="EMBL" id="AVL99286.1"/>
    </source>
</evidence>
<proteinExistence type="predicted"/>
<evidence type="ECO:0000313" key="4">
    <source>
        <dbReference type="Proteomes" id="UP000239814"/>
    </source>
</evidence>
<dbReference type="RefSeq" id="WP_105941021.1">
    <property type="nucleotide sequence ID" value="NZ_CP027433.1"/>
</dbReference>
<feature type="transmembrane region" description="Helical" evidence="1">
    <location>
        <begin position="68"/>
        <end position="89"/>
    </location>
</feature>
<dbReference type="EMBL" id="CP027433">
    <property type="protein sequence ID" value="AVL99286.1"/>
    <property type="molecule type" value="Genomic_DNA"/>
</dbReference>
<reference evidence="3 4" key="1">
    <citation type="submission" date="2018-03" db="EMBL/GenBank/DDBJ databases">
        <title>Characteristics and genome of n-alkane degrading marine bacteria Gordonia iterans isolated from crude oil contaminated in Tae-an, South Korea.</title>
        <authorList>
            <person name="Lee S.-S."/>
            <person name="Kim H."/>
        </authorList>
    </citation>
    <scope>NUCLEOTIDE SEQUENCE [LARGE SCALE GENOMIC DNA]</scope>
    <source>
        <strain evidence="3 4">Co17</strain>
    </source>
</reference>
<dbReference type="InterPro" id="IPR055568">
    <property type="entry name" value="DUF7144"/>
</dbReference>
<gene>
    <name evidence="3" type="ORF">C6V83_02220</name>
</gene>
<dbReference type="Proteomes" id="UP000239814">
    <property type="component" value="Chromosome"/>
</dbReference>
<evidence type="ECO:0000259" key="2">
    <source>
        <dbReference type="Pfam" id="PF23636"/>
    </source>
</evidence>
<keyword evidence="1" id="KW-0812">Transmembrane</keyword>
<protein>
    <recommendedName>
        <fullName evidence="2">DUF7144 domain-containing protein</fullName>
    </recommendedName>
</protein>
<keyword evidence="1" id="KW-0472">Membrane</keyword>
<feature type="transmembrane region" description="Helical" evidence="1">
    <location>
        <begin position="96"/>
        <end position="112"/>
    </location>
</feature>
<feature type="transmembrane region" description="Helical" evidence="1">
    <location>
        <begin position="118"/>
        <end position="137"/>
    </location>
</feature>